<keyword evidence="3" id="KW-0067">ATP-binding</keyword>
<organism evidence="5 6">
    <name type="scientific">Desulfoluna spongiiphila</name>
    <dbReference type="NCBI Taxonomy" id="419481"/>
    <lineage>
        <taxon>Bacteria</taxon>
        <taxon>Pseudomonadati</taxon>
        <taxon>Thermodesulfobacteriota</taxon>
        <taxon>Desulfobacteria</taxon>
        <taxon>Desulfobacterales</taxon>
        <taxon>Desulfolunaceae</taxon>
        <taxon>Desulfoluna</taxon>
    </lineage>
</organism>
<dbReference type="InterPro" id="IPR052708">
    <property type="entry name" value="PxpC"/>
</dbReference>
<dbReference type="Pfam" id="PF02626">
    <property type="entry name" value="CT_A_B"/>
    <property type="match status" value="1"/>
</dbReference>
<dbReference type="Proteomes" id="UP000198870">
    <property type="component" value="Unassembled WGS sequence"/>
</dbReference>
<dbReference type="OrthoDB" id="9768696at2"/>
<gene>
    <name evidence="5" type="ORF">SAMN05216233_112141</name>
</gene>
<evidence type="ECO:0000313" key="5">
    <source>
        <dbReference type="EMBL" id="SCY58872.1"/>
    </source>
</evidence>
<dbReference type="STRING" id="419481.SAMN05216233_112141"/>
<dbReference type="InterPro" id="IPR003778">
    <property type="entry name" value="CT_A_B"/>
</dbReference>
<reference evidence="5 6" key="1">
    <citation type="submission" date="2016-10" db="EMBL/GenBank/DDBJ databases">
        <authorList>
            <person name="de Groot N.N."/>
        </authorList>
    </citation>
    <scope>NUCLEOTIDE SEQUENCE [LARGE SCALE GENOMIC DNA]</scope>
    <source>
        <strain evidence="5 6">AA1</strain>
    </source>
</reference>
<feature type="domain" description="Carboxyltransferase" evidence="4">
    <location>
        <begin position="29"/>
        <end position="308"/>
    </location>
</feature>
<keyword evidence="2" id="KW-0378">Hydrolase</keyword>
<evidence type="ECO:0000259" key="4">
    <source>
        <dbReference type="SMART" id="SM00797"/>
    </source>
</evidence>
<evidence type="ECO:0000313" key="6">
    <source>
        <dbReference type="Proteomes" id="UP000198870"/>
    </source>
</evidence>
<keyword evidence="1" id="KW-0547">Nucleotide-binding</keyword>
<dbReference type="SMART" id="SM00797">
    <property type="entry name" value="AHS2"/>
    <property type="match status" value="1"/>
</dbReference>
<dbReference type="InterPro" id="IPR029000">
    <property type="entry name" value="Cyclophilin-like_dom_sf"/>
</dbReference>
<dbReference type="AlphaFoldDB" id="A0A1G5H4R3"/>
<name>A0A1G5H4R3_9BACT</name>
<accession>A0A1G5H4R3</accession>
<protein>
    <submittedName>
        <fullName evidence="5">Biotin-dependent carboxylase uncharacterized domain-containing protein</fullName>
    </submittedName>
</protein>
<dbReference type="Gene3D" id="2.40.100.10">
    <property type="entry name" value="Cyclophilin-like"/>
    <property type="match status" value="1"/>
</dbReference>
<dbReference type="NCBIfam" id="TIGR00724">
    <property type="entry name" value="urea_amlyse_rel"/>
    <property type="match status" value="1"/>
</dbReference>
<dbReference type="PANTHER" id="PTHR43309">
    <property type="entry name" value="5-OXOPROLINASE SUBUNIT C"/>
    <property type="match status" value="1"/>
</dbReference>
<dbReference type="GO" id="GO:0016787">
    <property type="term" value="F:hydrolase activity"/>
    <property type="evidence" value="ECO:0007669"/>
    <property type="project" value="UniProtKB-KW"/>
</dbReference>
<keyword evidence="6" id="KW-1185">Reference proteome</keyword>
<evidence type="ECO:0000256" key="3">
    <source>
        <dbReference type="ARBA" id="ARBA00022840"/>
    </source>
</evidence>
<evidence type="ECO:0000256" key="1">
    <source>
        <dbReference type="ARBA" id="ARBA00022741"/>
    </source>
</evidence>
<evidence type="ECO:0000256" key="2">
    <source>
        <dbReference type="ARBA" id="ARBA00022801"/>
    </source>
</evidence>
<dbReference type="PANTHER" id="PTHR43309:SF3">
    <property type="entry name" value="5-OXOPROLINASE SUBUNIT C"/>
    <property type="match status" value="1"/>
</dbReference>
<dbReference type="SUPFAM" id="SSF50891">
    <property type="entry name" value="Cyclophilin-like"/>
    <property type="match status" value="1"/>
</dbReference>
<proteinExistence type="predicted"/>
<dbReference type="RefSeq" id="WP_092212072.1">
    <property type="nucleotide sequence ID" value="NZ_FMUX01000012.1"/>
</dbReference>
<dbReference type="GO" id="GO:0005524">
    <property type="term" value="F:ATP binding"/>
    <property type="evidence" value="ECO:0007669"/>
    <property type="project" value="UniProtKB-KW"/>
</dbReference>
<sequence>MSASVAVFRVKEPGPMTTVQDLGRYGYQRFGVPPSGALDTRAAVLANLLVGNPDGAAVLEMTFCGATLEILSPCTLALAGATMAVTVNGTPMPCWRSFSVSPGDVVAVGMASSGCRGYLALCGGIDVPEVMGSRSCYVGGKFGGYDGRALAHGDVIRGFAPERDKPHRQIPEAFRPVYGSSIELRAVAGPQDDFFNEGLDLFFSREFTVTNQANRMGYRLEGPKVLRKEGMPKSIISEPSLPGGVQVPEGGDPIILLREQTVGGYAKIASVISDDISRVAQALPGQTIRFQRVSVEEAHKITVADHETLLALKGMDLAL</sequence>
<dbReference type="EMBL" id="FMUX01000012">
    <property type="protein sequence ID" value="SCY58872.1"/>
    <property type="molecule type" value="Genomic_DNA"/>
</dbReference>